<dbReference type="RefSeq" id="WP_065542594.1">
    <property type="nucleotide sequence ID" value="NZ_CP015405.2"/>
</dbReference>
<dbReference type="AlphaFoldDB" id="A0A1C7ID61"/>
<dbReference type="OrthoDB" id="41906at2"/>
<reference evidence="3" key="1">
    <citation type="submission" date="2017-04" db="EMBL/GenBank/DDBJ databases">
        <title>Complete Genome Sequences of Twelve Strains of a Stable Defined Moderately Diverse Mouse Microbiota 2 (sDMDMm2).</title>
        <authorList>
            <person name="Uchimura Y."/>
            <person name="Wyss M."/>
            <person name="Brugiroux S."/>
            <person name="Limenitakis J.P."/>
            <person name="Stecher B."/>
            <person name="McCoy K.D."/>
            <person name="Macpherson A.J."/>
        </authorList>
    </citation>
    <scope>NUCLEOTIDE SEQUENCE</scope>
    <source>
        <strain evidence="3">YL58</strain>
    </source>
</reference>
<name>A0A1C7ID61_9FIRM</name>
<proteinExistence type="inferred from homology"/>
<feature type="domain" description="Serine dehydratase-like alpha subunit" evidence="2">
    <location>
        <begin position="84"/>
        <end position="418"/>
    </location>
</feature>
<dbReference type="KEGG" id="byl:A4V09_12015"/>
<evidence type="ECO:0000259" key="2">
    <source>
        <dbReference type="Pfam" id="PF03313"/>
    </source>
</evidence>
<dbReference type="Pfam" id="PF03313">
    <property type="entry name" value="SDH_alpha"/>
    <property type="match status" value="1"/>
</dbReference>
<dbReference type="PIRSF" id="PIRSF006054">
    <property type="entry name" value="UCP006054"/>
    <property type="match status" value="1"/>
</dbReference>
<accession>A0A1C7ID61</accession>
<evidence type="ECO:0000256" key="1">
    <source>
        <dbReference type="HAMAP-Rule" id="MF_01845"/>
    </source>
</evidence>
<dbReference type="Proteomes" id="UP000092574">
    <property type="component" value="Chromosome"/>
</dbReference>
<dbReference type="PANTHER" id="PTHR30501">
    <property type="entry name" value="UPF0597 PROTEIN YHAM"/>
    <property type="match status" value="1"/>
</dbReference>
<dbReference type="GO" id="GO:0019450">
    <property type="term" value="P:L-cysteine catabolic process to pyruvate"/>
    <property type="evidence" value="ECO:0007669"/>
    <property type="project" value="TreeGrafter"/>
</dbReference>
<dbReference type="InterPro" id="IPR005130">
    <property type="entry name" value="Ser_deHydtase-like_asu"/>
</dbReference>
<dbReference type="InterPro" id="IPR021144">
    <property type="entry name" value="UPF0597"/>
</dbReference>
<organism evidence="3 4">
    <name type="scientific">Blautia pseudococcoides</name>
    <dbReference type="NCBI Taxonomy" id="1796616"/>
    <lineage>
        <taxon>Bacteria</taxon>
        <taxon>Bacillati</taxon>
        <taxon>Bacillota</taxon>
        <taxon>Clostridia</taxon>
        <taxon>Lachnospirales</taxon>
        <taxon>Lachnospiraceae</taxon>
        <taxon>Blautia</taxon>
    </lineage>
</organism>
<protein>
    <recommendedName>
        <fullName evidence="1">UPF0597 protein A4V09_12015</fullName>
    </recommendedName>
</protein>
<evidence type="ECO:0000313" key="3">
    <source>
        <dbReference type="EMBL" id="ANU76429.1"/>
    </source>
</evidence>
<dbReference type="PANTHER" id="PTHR30501:SF2">
    <property type="entry name" value="UPF0597 PROTEIN YHAM"/>
    <property type="match status" value="1"/>
</dbReference>
<comment type="similarity">
    <text evidence="1">Belongs to the UPF0597 family.</text>
</comment>
<sequence>MMKKHLIEILKQELTPATGCTEPVAVAYAAAKVRQVLGKLPDKTEILVSSNMMKNARGVGIPGTGMAGLDIAAALGMAGGDAEAGLNVLHTVSEEAVMKARAMLENQIEVRLKDTDKKLYIEVNALAGEESASVFIEDSHTNITRIVRNQKIIYSGVRCPEVTGTAGLPADMLTVDGIWDAVMSADEESLSFLEEGIMTNLFIANEGMQRDYGLSVGKSMSARHTGDSPEEAWKHAAATACAAADARMGGSTLPVMTLCGSGNQGITAMLPAAEFCRQRKLDKITTLRAVALSCLITIHVKQYIGKLSPLCGCGTGSAIGSASALTWLSGGHLWQVKFAISNMIADVSGIICDGAKSGCALKIATVLTSAYHCAVIALQGRGAGELDGIVTQDVELSISNLGKLGNRGMKNTDKVILDMMVSA</sequence>
<dbReference type="STRING" id="1796616.A4V09_12015"/>
<dbReference type="GO" id="GO:0080146">
    <property type="term" value="F:L-cysteine desulfhydrase activity"/>
    <property type="evidence" value="ECO:0007669"/>
    <property type="project" value="TreeGrafter"/>
</dbReference>
<dbReference type="HAMAP" id="MF_01845">
    <property type="entry name" value="UPF0597"/>
    <property type="match status" value="1"/>
</dbReference>
<evidence type="ECO:0000313" key="4">
    <source>
        <dbReference type="Proteomes" id="UP000092574"/>
    </source>
</evidence>
<dbReference type="EMBL" id="CP015405">
    <property type="protein sequence ID" value="ANU76429.1"/>
    <property type="molecule type" value="Genomic_DNA"/>
</dbReference>
<keyword evidence="4" id="KW-1185">Reference proteome</keyword>
<gene>
    <name evidence="3" type="ORF">A4V09_12015</name>
</gene>